<dbReference type="SMART" id="SM00895">
    <property type="entry name" value="FCD"/>
    <property type="match status" value="1"/>
</dbReference>
<dbReference type="PANTHER" id="PTHR43537:SF5">
    <property type="entry name" value="UXU OPERON TRANSCRIPTIONAL REGULATOR"/>
    <property type="match status" value="1"/>
</dbReference>
<sequence length="225" mass="26162">MSMTEAAYEALREEILTGRIPGDTLWSDREIAQRMNLSRTPIREAIQRLAAEGLVEVKPRRGTRVLPLRTDDVREIHQIAKALELEAALLLSGRDDRNIRDVEQAVTDMELALEREDRDAWVQADSRFHQAIVDNCGNRRLADLYQGHRALTDRARYFSLHLRPLPVRSAEEHRAMYEAIAARDTRRLSQLYHDHWNRTTEELLELVRRHADVMPIKASPREETK</sequence>
<organism evidence="5 6">
    <name type="scientific">Pseudooceanicola batsensis (strain ATCC BAA-863 / DSM 15984 / KCTC 12145 / HTCC2597)</name>
    <name type="common">Oceanicola batsensis</name>
    <dbReference type="NCBI Taxonomy" id="252305"/>
    <lineage>
        <taxon>Bacteria</taxon>
        <taxon>Pseudomonadati</taxon>
        <taxon>Pseudomonadota</taxon>
        <taxon>Alphaproteobacteria</taxon>
        <taxon>Rhodobacterales</taxon>
        <taxon>Paracoccaceae</taxon>
        <taxon>Pseudooceanicola</taxon>
    </lineage>
</organism>
<keyword evidence="1" id="KW-0805">Transcription regulation</keyword>
<dbReference type="SMART" id="SM00345">
    <property type="entry name" value="HTH_GNTR"/>
    <property type="match status" value="1"/>
</dbReference>
<dbReference type="InterPro" id="IPR036390">
    <property type="entry name" value="WH_DNA-bd_sf"/>
</dbReference>
<keyword evidence="2" id="KW-0238">DNA-binding</keyword>
<feature type="domain" description="HTH gntR-type" evidence="4">
    <location>
        <begin position="1"/>
        <end position="68"/>
    </location>
</feature>
<protein>
    <submittedName>
        <fullName evidence="5">Putative GntR-family transcriptional regulator</fullName>
    </submittedName>
</protein>
<evidence type="ECO:0000256" key="2">
    <source>
        <dbReference type="ARBA" id="ARBA00023125"/>
    </source>
</evidence>
<reference evidence="5 6" key="1">
    <citation type="journal article" date="2010" name="J. Bacteriol.">
        <title>Genome sequences of Oceanicola granulosus HTCC2516(T) and Oceanicola batsensis HTCC2597(TDelta).</title>
        <authorList>
            <person name="Thrash J.C."/>
            <person name="Cho J.C."/>
            <person name="Vergin K.L."/>
            <person name="Giovannoni S.J."/>
        </authorList>
    </citation>
    <scope>NUCLEOTIDE SEQUENCE [LARGE SCALE GENOMIC DNA]</scope>
    <source>
        <strain evidence="6">ATCC BAA-863 / DSM 15984 / KCTC 12145 / HTCC2597</strain>
    </source>
</reference>
<dbReference type="HOGENOM" id="CLU_017584_5_2_5"/>
<dbReference type="InterPro" id="IPR011711">
    <property type="entry name" value="GntR_C"/>
</dbReference>
<keyword evidence="6" id="KW-1185">Reference proteome</keyword>
<dbReference type="PANTHER" id="PTHR43537">
    <property type="entry name" value="TRANSCRIPTIONAL REGULATOR, GNTR FAMILY"/>
    <property type="match status" value="1"/>
</dbReference>
<dbReference type="SUPFAM" id="SSF46785">
    <property type="entry name" value="Winged helix' DNA-binding domain"/>
    <property type="match status" value="1"/>
</dbReference>
<dbReference type="Gene3D" id="1.10.10.10">
    <property type="entry name" value="Winged helix-like DNA-binding domain superfamily/Winged helix DNA-binding domain"/>
    <property type="match status" value="1"/>
</dbReference>
<dbReference type="STRING" id="252305.OB2597_06040"/>
<dbReference type="OrthoDB" id="8638122at2"/>
<dbReference type="InterPro" id="IPR036388">
    <property type="entry name" value="WH-like_DNA-bd_sf"/>
</dbReference>
<evidence type="ECO:0000313" key="6">
    <source>
        <dbReference type="Proteomes" id="UP000004318"/>
    </source>
</evidence>
<accession>A3TT43</accession>
<dbReference type="SUPFAM" id="SSF48008">
    <property type="entry name" value="GntR ligand-binding domain-like"/>
    <property type="match status" value="1"/>
</dbReference>
<proteinExistence type="predicted"/>
<dbReference type="AlphaFoldDB" id="A3TT43"/>
<dbReference type="RefSeq" id="WP_009805437.1">
    <property type="nucleotide sequence ID" value="NZ_CH724131.1"/>
</dbReference>
<keyword evidence="3" id="KW-0804">Transcription</keyword>
<evidence type="ECO:0000259" key="4">
    <source>
        <dbReference type="PROSITE" id="PS50949"/>
    </source>
</evidence>
<comment type="caution">
    <text evidence="5">The sequence shown here is derived from an EMBL/GenBank/DDBJ whole genome shotgun (WGS) entry which is preliminary data.</text>
</comment>
<dbReference type="Gene3D" id="1.20.120.530">
    <property type="entry name" value="GntR ligand-binding domain-like"/>
    <property type="match status" value="1"/>
</dbReference>
<dbReference type="Pfam" id="PF00392">
    <property type="entry name" value="GntR"/>
    <property type="match status" value="1"/>
</dbReference>
<dbReference type="PRINTS" id="PR00035">
    <property type="entry name" value="HTHGNTR"/>
</dbReference>
<evidence type="ECO:0000313" key="5">
    <source>
        <dbReference type="EMBL" id="EAQ04820.1"/>
    </source>
</evidence>
<evidence type="ECO:0000256" key="1">
    <source>
        <dbReference type="ARBA" id="ARBA00023015"/>
    </source>
</evidence>
<dbReference type="InterPro" id="IPR008920">
    <property type="entry name" value="TF_FadR/GntR_C"/>
</dbReference>
<dbReference type="Pfam" id="PF07729">
    <property type="entry name" value="FCD"/>
    <property type="match status" value="1"/>
</dbReference>
<evidence type="ECO:0000256" key="3">
    <source>
        <dbReference type="ARBA" id="ARBA00023163"/>
    </source>
</evidence>
<dbReference type="GO" id="GO:0003700">
    <property type="term" value="F:DNA-binding transcription factor activity"/>
    <property type="evidence" value="ECO:0007669"/>
    <property type="project" value="InterPro"/>
</dbReference>
<dbReference type="CDD" id="cd07377">
    <property type="entry name" value="WHTH_GntR"/>
    <property type="match status" value="1"/>
</dbReference>
<dbReference type="GO" id="GO:0003677">
    <property type="term" value="F:DNA binding"/>
    <property type="evidence" value="ECO:0007669"/>
    <property type="project" value="UniProtKB-KW"/>
</dbReference>
<dbReference type="PROSITE" id="PS50949">
    <property type="entry name" value="HTH_GNTR"/>
    <property type="match status" value="1"/>
</dbReference>
<dbReference type="EMBL" id="AAMO01000001">
    <property type="protein sequence ID" value="EAQ04820.1"/>
    <property type="molecule type" value="Genomic_DNA"/>
</dbReference>
<dbReference type="Proteomes" id="UP000004318">
    <property type="component" value="Unassembled WGS sequence"/>
</dbReference>
<name>A3TT43_PSEBH</name>
<gene>
    <name evidence="5" type="ORF">OB2597_06040</name>
</gene>
<dbReference type="eggNOG" id="COG1802">
    <property type="taxonomic scope" value="Bacteria"/>
</dbReference>
<dbReference type="InterPro" id="IPR000524">
    <property type="entry name" value="Tscrpt_reg_HTH_GntR"/>
</dbReference>